<dbReference type="Gene3D" id="3.40.630.30">
    <property type="match status" value="1"/>
</dbReference>
<sequence length="198" mass="22754">MFPLSLDAETELRPVALGDAEELFALVDRHRGSLRQWLPWLDDCTRLNQTRENLERALEQMEEDQGPHLTIRVRGVIVGRIGFHSIDWTNRRTSLGYWLAPEARGRGIMTRSCRALIDYALVERRLNRVEIRCAEGNRASRAIPERLGFPCEGKLAQAQWLYDHYVDLVVYRMLADEWRAMSPPSQAGVGERPAATVR</sequence>
<dbReference type="KEGG" id="knv:Pan216_49500"/>
<dbReference type="RefSeq" id="WP_145261993.1">
    <property type="nucleotide sequence ID" value="NZ_CP036279.1"/>
</dbReference>
<dbReference type="GO" id="GO:0008999">
    <property type="term" value="F:protein-N-terminal-alanine acetyltransferase activity"/>
    <property type="evidence" value="ECO:0007669"/>
    <property type="project" value="TreeGrafter"/>
</dbReference>
<accession>A0A518BAQ9</accession>
<dbReference type="PANTHER" id="PTHR43441:SF12">
    <property type="entry name" value="RIBOSOMAL N-ACETYLTRANSFERASE YDAF-RELATED"/>
    <property type="match status" value="1"/>
</dbReference>
<dbReference type="SUPFAM" id="SSF55729">
    <property type="entry name" value="Acyl-CoA N-acyltransferases (Nat)"/>
    <property type="match status" value="1"/>
</dbReference>
<dbReference type="EC" id="2.3.1.-" evidence="2"/>
<dbReference type="InterPro" id="IPR000182">
    <property type="entry name" value="GNAT_dom"/>
</dbReference>
<evidence type="ECO:0000259" key="1">
    <source>
        <dbReference type="PROSITE" id="PS51186"/>
    </source>
</evidence>
<name>A0A518BAQ9_9BACT</name>
<feature type="domain" description="N-acetyltransferase" evidence="1">
    <location>
        <begin position="10"/>
        <end position="176"/>
    </location>
</feature>
<dbReference type="PROSITE" id="PS51186">
    <property type="entry name" value="GNAT"/>
    <property type="match status" value="1"/>
</dbReference>
<dbReference type="EMBL" id="CP036279">
    <property type="protein sequence ID" value="QDU64062.1"/>
    <property type="molecule type" value="Genomic_DNA"/>
</dbReference>
<dbReference type="Proteomes" id="UP000317093">
    <property type="component" value="Chromosome"/>
</dbReference>
<dbReference type="GO" id="GO:0005737">
    <property type="term" value="C:cytoplasm"/>
    <property type="evidence" value="ECO:0007669"/>
    <property type="project" value="TreeGrafter"/>
</dbReference>
<keyword evidence="3" id="KW-1185">Reference proteome</keyword>
<dbReference type="PANTHER" id="PTHR43441">
    <property type="entry name" value="RIBOSOMAL-PROTEIN-SERINE ACETYLTRANSFERASE"/>
    <property type="match status" value="1"/>
</dbReference>
<proteinExistence type="predicted"/>
<dbReference type="InterPro" id="IPR051908">
    <property type="entry name" value="Ribosomal_N-acetyltransferase"/>
</dbReference>
<dbReference type="OrthoDB" id="9784707at2"/>
<dbReference type="InterPro" id="IPR016181">
    <property type="entry name" value="Acyl_CoA_acyltransferase"/>
</dbReference>
<gene>
    <name evidence="2" type="primary">ydaF</name>
    <name evidence="2" type="ORF">Pan216_49500</name>
</gene>
<dbReference type="Pfam" id="PF13302">
    <property type="entry name" value="Acetyltransf_3"/>
    <property type="match status" value="1"/>
</dbReference>
<keyword evidence="2" id="KW-0808">Transferase</keyword>
<organism evidence="2 3">
    <name type="scientific">Kolteria novifilia</name>
    <dbReference type="NCBI Taxonomy" id="2527975"/>
    <lineage>
        <taxon>Bacteria</taxon>
        <taxon>Pseudomonadati</taxon>
        <taxon>Planctomycetota</taxon>
        <taxon>Planctomycetia</taxon>
        <taxon>Kolteriales</taxon>
        <taxon>Kolteriaceae</taxon>
        <taxon>Kolteria</taxon>
    </lineage>
</organism>
<protein>
    <submittedName>
        <fullName evidence="2">Ribosomal N-acetyltransferase YdaF</fullName>
        <ecNumber evidence="2">2.3.1.-</ecNumber>
    </submittedName>
</protein>
<dbReference type="AlphaFoldDB" id="A0A518BAQ9"/>
<evidence type="ECO:0000313" key="2">
    <source>
        <dbReference type="EMBL" id="QDU64062.1"/>
    </source>
</evidence>
<reference evidence="2 3" key="1">
    <citation type="submission" date="2019-02" db="EMBL/GenBank/DDBJ databases">
        <title>Deep-cultivation of Planctomycetes and their phenomic and genomic characterization uncovers novel biology.</title>
        <authorList>
            <person name="Wiegand S."/>
            <person name="Jogler M."/>
            <person name="Boedeker C."/>
            <person name="Pinto D."/>
            <person name="Vollmers J."/>
            <person name="Rivas-Marin E."/>
            <person name="Kohn T."/>
            <person name="Peeters S.H."/>
            <person name="Heuer A."/>
            <person name="Rast P."/>
            <person name="Oberbeckmann S."/>
            <person name="Bunk B."/>
            <person name="Jeske O."/>
            <person name="Meyerdierks A."/>
            <person name="Storesund J.E."/>
            <person name="Kallscheuer N."/>
            <person name="Luecker S."/>
            <person name="Lage O.M."/>
            <person name="Pohl T."/>
            <person name="Merkel B.J."/>
            <person name="Hornburger P."/>
            <person name="Mueller R.-W."/>
            <person name="Bruemmer F."/>
            <person name="Labrenz M."/>
            <person name="Spormann A.M."/>
            <person name="Op den Camp H."/>
            <person name="Overmann J."/>
            <person name="Amann R."/>
            <person name="Jetten M.S.M."/>
            <person name="Mascher T."/>
            <person name="Medema M.H."/>
            <person name="Devos D.P."/>
            <person name="Kaster A.-K."/>
            <person name="Ovreas L."/>
            <person name="Rohde M."/>
            <person name="Galperin M.Y."/>
            <person name="Jogler C."/>
        </authorList>
    </citation>
    <scope>NUCLEOTIDE SEQUENCE [LARGE SCALE GENOMIC DNA]</scope>
    <source>
        <strain evidence="2 3">Pan216</strain>
    </source>
</reference>
<evidence type="ECO:0000313" key="3">
    <source>
        <dbReference type="Proteomes" id="UP000317093"/>
    </source>
</evidence>
<dbReference type="GO" id="GO:1990189">
    <property type="term" value="F:protein N-terminal-serine acetyltransferase activity"/>
    <property type="evidence" value="ECO:0007669"/>
    <property type="project" value="TreeGrafter"/>
</dbReference>
<keyword evidence="2" id="KW-0012">Acyltransferase</keyword>